<comment type="caution">
    <text evidence="8">The sequence shown here is derived from an EMBL/GenBank/DDBJ whole genome shotgun (WGS) entry which is preliminary data.</text>
</comment>
<comment type="pathway">
    <text evidence="7">Purine metabolism; AMP biosynthesis via de novo pathway; AMP from IMP: step 1/2.</text>
</comment>
<proteinExistence type="inferred from homology"/>
<dbReference type="GO" id="GO:0004019">
    <property type="term" value="F:adenylosuccinate synthase activity"/>
    <property type="evidence" value="ECO:0007669"/>
    <property type="project" value="UniProtKB-EC"/>
</dbReference>
<keyword evidence="6 7" id="KW-0342">GTP-binding</keyword>
<keyword evidence="5 7" id="KW-0460">Magnesium</keyword>
<reference evidence="8 9" key="1">
    <citation type="journal article" date="2018" name="Nat. Biotechnol.">
        <title>A standardized bacterial taxonomy based on genome phylogeny substantially revises the tree of life.</title>
        <authorList>
            <person name="Parks D.H."/>
            <person name="Chuvochina M."/>
            <person name="Waite D.W."/>
            <person name="Rinke C."/>
            <person name="Skarshewski A."/>
            <person name="Chaumeil P.A."/>
            <person name="Hugenholtz P."/>
        </authorList>
    </citation>
    <scope>NUCLEOTIDE SEQUENCE [LARGE SCALE GENOMIC DNA]</scope>
    <source>
        <strain evidence="8">UBA8733</strain>
    </source>
</reference>
<accession>A0A3B9GY81</accession>
<evidence type="ECO:0000256" key="4">
    <source>
        <dbReference type="ARBA" id="ARBA00022755"/>
    </source>
</evidence>
<keyword evidence="2 7" id="KW-0479">Metal-binding</keyword>
<dbReference type="SUPFAM" id="SSF52540">
    <property type="entry name" value="P-loop containing nucleoside triphosphate hydrolases"/>
    <property type="match status" value="1"/>
</dbReference>
<comment type="function">
    <text evidence="7">Plays an important role in the de novo pathway of purine nucleotide biosynthesis.</text>
</comment>
<dbReference type="GO" id="GO:0046872">
    <property type="term" value="F:metal ion binding"/>
    <property type="evidence" value="ECO:0007669"/>
    <property type="project" value="UniProtKB-KW"/>
</dbReference>
<protein>
    <recommendedName>
        <fullName evidence="7">Adenylosuccinate synthetase</fullName>
        <ecNumber evidence="7">6.3.4.4</ecNumber>
    </recommendedName>
</protein>
<dbReference type="Proteomes" id="UP000259610">
    <property type="component" value="Unassembled WGS sequence"/>
</dbReference>
<dbReference type="InterPro" id="IPR027417">
    <property type="entry name" value="P-loop_NTPase"/>
</dbReference>
<dbReference type="HAMAP" id="MF_00011">
    <property type="entry name" value="Adenylosucc_synth"/>
    <property type="match status" value="1"/>
</dbReference>
<dbReference type="AlphaFoldDB" id="A0A3B9GY81"/>
<dbReference type="EMBL" id="DMAN01000209">
    <property type="protein sequence ID" value="HAE27390.1"/>
    <property type="molecule type" value="Genomic_DNA"/>
</dbReference>
<comment type="catalytic activity">
    <reaction evidence="7">
        <text>IMP + L-aspartate + GTP = N(6)-(1,2-dicarboxyethyl)-AMP + GDP + phosphate + 2 H(+)</text>
        <dbReference type="Rhea" id="RHEA:15753"/>
        <dbReference type="ChEBI" id="CHEBI:15378"/>
        <dbReference type="ChEBI" id="CHEBI:29991"/>
        <dbReference type="ChEBI" id="CHEBI:37565"/>
        <dbReference type="ChEBI" id="CHEBI:43474"/>
        <dbReference type="ChEBI" id="CHEBI:57567"/>
        <dbReference type="ChEBI" id="CHEBI:58053"/>
        <dbReference type="ChEBI" id="CHEBI:58189"/>
        <dbReference type="EC" id="6.3.4.4"/>
    </reaction>
</comment>
<keyword evidence="4 7" id="KW-0658">Purine biosynthesis</keyword>
<dbReference type="PANTHER" id="PTHR11846:SF0">
    <property type="entry name" value="ADENYLOSUCCINATE SYNTHETASE"/>
    <property type="match status" value="1"/>
</dbReference>
<organism evidence="8 9">
    <name type="scientific">Hyphomonas adhaerens</name>
    <dbReference type="NCBI Taxonomy" id="81029"/>
    <lineage>
        <taxon>Bacteria</taxon>
        <taxon>Pseudomonadati</taxon>
        <taxon>Pseudomonadota</taxon>
        <taxon>Alphaproteobacteria</taxon>
        <taxon>Hyphomonadales</taxon>
        <taxon>Hyphomonadaceae</taxon>
        <taxon>Hyphomonas</taxon>
    </lineage>
</organism>
<dbReference type="GO" id="GO:0046040">
    <property type="term" value="P:IMP metabolic process"/>
    <property type="evidence" value="ECO:0007669"/>
    <property type="project" value="TreeGrafter"/>
</dbReference>
<dbReference type="GO" id="GO:0044208">
    <property type="term" value="P:'de novo' AMP biosynthetic process"/>
    <property type="evidence" value="ECO:0007669"/>
    <property type="project" value="UniProtKB-UniPathway"/>
</dbReference>
<dbReference type="GO" id="GO:0005525">
    <property type="term" value="F:GTP binding"/>
    <property type="evidence" value="ECO:0007669"/>
    <property type="project" value="UniProtKB-KW"/>
</dbReference>
<dbReference type="EC" id="6.3.4.4" evidence="7"/>
<feature type="non-terminal residue" evidence="8">
    <location>
        <position position="74"/>
    </location>
</feature>
<dbReference type="PROSITE" id="PS01266">
    <property type="entry name" value="ADENYLOSUCCIN_SYN_1"/>
    <property type="match status" value="1"/>
</dbReference>
<dbReference type="PANTHER" id="PTHR11846">
    <property type="entry name" value="ADENYLOSUCCINATE SYNTHETASE"/>
    <property type="match status" value="1"/>
</dbReference>
<evidence type="ECO:0000256" key="2">
    <source>
        <dbReference type="ARBA" id="ARBA00022723"/>
    </source>
</evidence>
<evidence type="ECO:0000256" key="3">
    <source>
        <dbReference type="ARBA" id="ARBA00022741"/>
    </source>
</evidence>
<evidence type="ECO:0000256" key="5">
    <source>
        <dbReference type="ARBA" id="ARBA00022842"/>
    </source>
</evidence>
<name>A0A3B9GY81_9PROT</name>
<evidence type="ECO:0000313" key="9">
    <source>
        <dbReference type="Proteomes" id="UP000259610"/>
    </source>
</evidence>
<evidence type="ECO:0000256" key="6">
    <source>
        <dbReference type="ARBA" id="ARBA00023134"/>
    </source>
</evidence>
<keyword evidence="3 7" id="KW-0547">Nucleotide-binding</keyword>
<comment type="similarity">
    <text evidence="7">Belongs to the adenylosuccinate synthetase family.</text>
</comment>
<dbReference type="InterPro" id="IPR001114">
    <property type="entry name" value="Adenylosuccinate_synthetase"/>
</dbReference>
<dbReference type="Pfam" id="PF00709">
    <property type="entry name" value="Adenylsucc_synt"/>
    <property type="match status" value="1"/>
</dbReference>
<dbReference type="InterPro" id="IPR018220">
    <property type="entry name" value="Adenylosuccin_syn_GTP-bd"/>
</dbReference>
<dbReference type="SMART" id="SM00788">
    <property type="entry name" value="Adenylsucc_synt"/>
    <property type="match status" value="1"/>
</dbReference>
<evidence type="ECO:0000313" key="8">
    <source>
        <dbReference type="EMBL" id="HAE27390.1"/>
    </source>
</evidence>
<evidence type="ECO:0000256" key="7">
    <source>
        <dbReference type="RuleBase" id="RU000520"/>
    </source>
</evidence>
<dbReference type="GO" id="GO:0005737">
    <property type="term" value="C:cytoplasm"/>
    <property type="evidence" value="ECO:0007669"/>
    <property type="project" value="TreeGrafter"/>
</dbReference>
<gene>
    <name evidence="8" type="ORF">DCG58_09540</name>
</gene>
<evidence type="ECO:0000256" key="1">
    <source>
        <dbReference type="ARBA" id="ARBA00022598"/>
    </source>
</evidence>
<dbReference type="Gene3D" id="3.40.440.10">
    <property type="entry name" value="Adenylosuccinate Synthetase, subunit A, domain 1"/>
    <property type="match status" value="1"/>
</dbReference>
<dbReference type="InterPro" id="IPR042109">
    <property type="entry name" value="Adenylosuccinate_synth_dom1"/>
</dbReference>
<keyword evidence="1 7" id="KW-0436">Ligase</keyword>
<dbReference type="UniPathway" id="UPA00075">
    <property type="reaction ID" value="UER00335"/>
</dbReference>
<sequence length="74" mass="7856">MAGVVVVGAQWGDEGKGKIVDVFTPKYDIIARFQGGPNAGHTLEFDGIKHVLHTIPSGIFRENVVNVIGNGVVI</sequence>